<dbReference type="SMART" id="SM00989">
    <property type="entry name" value="V4R"/>
    <property type="match status" value="1"/>
</dbReference>
<protein>
    <submittedName>
        <fullName evidence="9">Sigma-54-dependent Fis family transcriptional regulator</fullName>
    </submittedName>
</protein>
<proteinExistence type="predicted"/>
<dbReference type="GO" id="GO:0043565">
    <property type="term" value="F:sequence-specific DNA binding"/>
    <property type="evidence" value="ECO:0007669"/>
    <property type="project" value="InterPro"/>
</dbReference>
<comment type="caution">
    <text evidence="9">The sequence shown here is derived from an EMBL/GenBank/DDBJ whole genome shotgun (WGS) entry which is preliminary data.</text>
</comment>
<dbReference type="SUPFAM" id="SSF46689">
    <property type="entry name" value="Homeodomain-like"/>
    <property type="match status" value="1"/>
</dbReference>
<dbReference type="InterPro" id="IPR002078">
    <property type="entry name" value="Sigma_54_int"/>
</dbReference>
<dbReference type="PANTHER" id="PTHR32071">
    <property type="entry name" value="TRANSCRIPTIONAL REGULATORY PROTEIN"/>
    <property type="match status" value="1"/>
</dbReference>
<dbReference type="InterPro" id="IPR025944">
    <property type="entry name" value="Sigma_54_int_dom_CS"/>
</dbReference>
<dbReference type="PROSITE" id="PS50045">
    <property type="entry name" value="SIGMA54_INTERACT_4"/>
    <property type="match status" value="1"/>
</dbReference>
<keyword evidence="3" id="KW-0805">Transcription regulation</keyword>
<evidence type="ECO:0000313" key="9">
    <source>
        <dbReference type="EMBL" id="NMO21107.1"/>
    </source>
</evidence>
<evidence type="ECO:0000256" key="1">
    <source>
        <dbReference type="ARBA" id="ARBA00022741"/>
    </source>
</evidence>
<dbReference type="InterPro" id="IPR025662">
    <property type="entry name" value="Sigma_54_int_dom_ATP-bd_1"/>
</dbReference>
<dbReference type="InterPro" id="IPR027417">
    <property type="entry name" value="P-loop_NTPase"/>
</dbReference>
<dbReference type="InterPro" id="IPR010523">
    <property type="entry name" value="XylR_N"/>
</dbReference>
<evidence type="ECO:0000256" key="3">
    <source>
        <dbReference type="ARBA" id="ARBA00023015"/>
    </source>
</evidence>
<dbReference type="Pfam" id="PF02954">
    <property type="entry name" value="HTH_8"/>
    <property type="match status" value="1"/>
</dbReference>
<dbReference type="SUPFAM" id="SSF111126">
    <property type="entry name" value="Ligand-binding domain in the NO signalling and Golgi transport"/>
    <property type="match status" value="1"/>
</dbReference>
<accession>A0A848LT13</accession>
<dbReference type="PROSITE" id="PS00676">
    <property type="entry name" value="SIGMA54_INTERACT_2"/>
    <property type="match status" value="1"/>
</dbReference>
<keyword evidence="5" id="KW-0010">Activator</keyword>
<dbReference type="Proteomes" id="UP000518300">
    <property type="component" value="Unassembled WGS sequence"/>
</dbReference>
<dbReference type="GO" id="GO:0005524">
    <property type="term" value="F:ATP binding"/>
    <property type="evidence" value="ECO:0007669"/>
    <property type="project" value="UniProtKB-KW"/>
</dbReference>
<keyword evidence="6" id="KW-0804">Transcription</keyword>
<keyword evidence="7" id="KW-0175">Coiled coil</keyword>
<keyword evidence="2" id="KW-0067">ATP-binding</keyword>
<evidence type="ECO:0000259" key="8">
    <source>
        <dbReference type="PROSITE" id="PS50045"/>
    </source>
</evidence>
<dbReference type="SUPFAM" id="SSF52540">
    <property type="entry name" value="P-loop containing nucleoside triphosphate hydrolases"/>
    <property type="match status" value="1"/>
</dbReference>
<evidence type="ECO:0000313" key="10">
    <source>
        <dbReference type="Proteomes" id="UP000518300"/>
    </source>
</evidence>
<reference evidence="9 10" key="1">
    <citation type="submission" date="2020-04" db="EMBL/GenBank/DDBJ databases">
        <title>Draft genome of Pyxidicoccus fallax type strain.</title>
        <authorList>
            <person name="Whitworth D.E."/>
        </authorList>
    </citation>
    <scope>NUCLEOTIDE SEQUENCE [LARGE SCALE GENOMIC DNA]</scope>
    <source>
        <strain evidence="9 10">DSM 14698</strain>
    </source>
</reference>
<dbReference type="GO" id="GO:0006355">
    <property type="term" value="P:regulation of DNA-templated transcription"/>
    <property type="evidence" value="ECO:0007669"/>
    <property type="project" value="InterPro"/>
</dbReference>
<dbReference type="Pfam" id="PF25601">
    <property type="entry name" value="AAA_lid_14"/>
    <property type="match status" value="1"/>
</dbReference>
<dbReference type="PROSITE" id="PS00675">
    <property type="entry name" value="SIGMA54_INTERACT_1"/>
    <property type="match status" value="1"/>
</dbReference>
<evidence type="ECO:0000256" key="6">
    <source>
        <dbReference type="ARBA" id="ARBA00023163"/>
    </source>
</evidence>
<dbReference type="CDD" id="cd00009">
    <property type="entry name" value="AAA"/>
    <property type="match status" value="1"/>
</dbReference>
<dbReference type="InterPro" id="IPR009057">
    <property type="entry name" value="Homeodomain-like_sf"/>
</dbReference>
<dbReference type="InterPro" id="IPR058031">
    <property type="entry name" value="AAA_lid_NorR"/>
</dbReference>
<dbReference type="Pfam" id="PF00158">
    <property type="entry name" value="Sigma54_activat"/>
    <property type="match status" value="1"/>
</dbReference>
<dbReference type="Pfam" id="PF02830">
    <property type="entry name" value="V4R"/>
    <property type="match status" value="1"/>
</dbReference>
<dbReference type="Gene3D" id="3.30.1380.20">
    <property type="entry name" value="Trafficking protein particle complex subunit 3"/>
    <property type="match status" value="1"/>
</dbReference>
<dbReference type="FunFam" id="3.40.50.300:FF:000006">
    <property type="entry name" value="DNA-binding transcriptional regulator NtrC"/>
    <property type="match status" value="1"/>
</dbReference>
<gene>
    <name evidence="9" type="ORF">HG543_40600</name>
</gene>
<dbReference type="SMART" id="SM00382">
    <property type="entry name" value="AAA"/>
    <property type="match status" value="1"/>
</dbReference>
<evidence type="ECO:0000256" key="7">
    <source>
        <dbReference type="SAM" id="Coils"/>
    </source>
</evidence>
<dbReference type="Gene3D" id="3.40.50.300">
    <property type="entry name" value="P-loop containing nucleotide triphosphate hydrolases"/>
    <property type="match status" value="1"/>
</dbReference>
<keyword evidence="4" id="KW-0238">DNA-binding</keyword>
<feature type="coiled-coil region" evidence="7">
    <location>
        <begin position="205"/>
        <end position="232"/>
    </location>
</feature>
<dbReference type="Gene3D" id="1.10.10.60">
    <property type="entry name" value="Homeodomain-like"/>
    <property type="match status" value="1"/>
</dbReference>
<dbReference type="InterPro" id="IPR002197">
    <property type="entry name" value="HTH_Fis"/>
</dbReference>
<dbReference type="PROSITE" id="PS00688">
    <property type="entry name" value="SIGMA54_INTERACT_3"/>
    <property type="match status" value="1"/>
</dbReference>
<keyword evidence="10" id="KW-1185">Reference proteome</keyword>
<dbReference type="RefSeq" id="WP_169350306.1">
    <property type="nucleotide sequence ID" value="NZ_JABBJJ010000296.1"/>
</dbReference>
<dbReference type="AlphaFoldDB" id="A0A848LT13"/>
<organism evidence="9 10">
    <name type="scientific">Pyxidicoccus fallax</name>
    <dbReference type="NCBI Taxonomy" id="394095"/>
    <lineage>
        <taxon>Bacteria</taxon>
        <taxon>Pseudomonadati</taxon>
        <taxon>Myxococcota</taxon>
        <taxon>Myxococcia</taxon>
        <taxon>Myxococcales</taxon>
        <taxon>Cystobacterineae</taxon>
        <taxon>Myxococcaceae</taxon>
        <taxon>Pyxidicoccus</taxon>
    </lineage>
</organism>
<dbReference type="PRINTS" id="PR01590">
    <property type="entry name" value="HTHFIS"/>
</dbReference>
<dbReference type="InterPro" id="IPR004096">
    <property type="entry name" value="V4R"/>
</dbReference>
<dbReference type="InterPro" id="IPR003593">
    <property type="entry name" value="AAA+_ATPase"/>
</dbReference>
<feature type="domain" description="Sigma-54 factor interaction" evidence="8">
    <location>
        <begin position="238"/>
        <end position="467"/>
    </location>
</feature>
<dbReference type="FunFam" id="1.10.8.60:FF:000014">
    <property type="entry name" value="DNA-binding transcriptional regulator NtrC"/>
    <property type="match status" value="1"/>
</dbReference>
<dbReference type="Gene3D" id="1.10.8.60">
    <property type="match status" value="1"/>
</dbReference>
<dbReference type="InterPro" id="IPR025943">
    <property type="entry name" value="Sigma_54_int_dom_ATP-bd_2"/>
</dbReference>
<evidence type="ECO:0000256" key="2">
    <source>
        <dbReference type="ARBA" id="ARBA00022840"/>
    </source>
</evidence>
<evidence type="ECO:0000256" key="4">
    <source>
        <dbReference type="ARBA" id="ARBA00023125"/>
    </source>
</evidence>
<dbReference type="Pfam" id="PF06505">
    <property type="entry name" value="XylR_N"/>
    <property type="match status" value="1"/>
</dbReference>
<dbReference type="EMBL" id="JABBJJ010000296">
    <property type="protein sequence ID" value="NMO21107.1"/>
    <property type="molecule type" value="Genomic_DNA"/>
</dbReference>
<sequence length="546" mass="60514">MAGGFELGLNELLSFEPGGGLIHFAGQRAVLMDPVALGLLRKELIDLLGMTAARGIFTRLGYAHGWRTAEALKAAVPWPDESVWRRAGGRLHTLQGQVRVERVERRPDDDTPEPFAEAQWRDSYEAEQHLLHLGQADQPVCWSLTGFASGYMSYVNGKPIYGTEVRCVGKGDAACHFIGRPAEEWSTECTEVLRFYETQCMEGVLAQVTDALKQAERKLRAKRQSLARAGVNEDPAGMVARSEAMQRVLNLARRAAKVDSTVLVTGESGVGKERVARLIHDESSRAHKAFVAVNCAAVTESLLESELFGHARGAFTGATHDRPGLFEAAHGGTLFLDEVGEVPPAMQAKLLRVLQEREVRRVGENTSRKVDVRLVAATNRELAEEVRLGRFRQDLYYRLRVIELKIPPLRQRRDDILPLARLLLAEASERLGRKVAALSPEAADQLLRYDWPGNVRELGNAVERAVALCEGQRVERDDLPEEVRAAPPSLVPTGNPRRLEDMEKEYILAVLAQNGGNRARTAEQLDIGVATLYRKLKQYGHPEAAH</sequence>
<evidence type="ECO:0000256" key="5">
    <source>
        <dbReference type="ARBA" id="ARBA00023159"/>
    </source>
</evidence>
<name>A0A848LT13_9BACT</name>
<keyword evidence="1" id="KW-0547">Nucleotide-binding</keyword>
<dbReference type="InterPro" id="IPR024096">
    <property type="entry name" value="NO_sig/Golgi_transp_ligand-bd"/>
</dbReference>